<feature type="domain" description="DUF1907" evidence="7">
    <location>
        <begin position="19"/>
        <end position="297"/>
    </location>
</feature>
<dbReference type="KEGG" id="goe:100907672"/>
<comment type="subunit">
    <text evidence="2">Monomer.</text>
</comment>
<dbReference type="SUPFAM" id="SSF117856">
    <property type="entry name" value="AF0104/ALDC/Ptd012-like"/>
    <property type="match status" value="1"/>
</dbReference>
<evidence type="ECO:0000256" key="2">
    <source>
        <dbReference type="ARBA" id="ARBA00011245"/>
    </source>
</evidence>
<evidence type="ECO:0000256" key="6">
    <source>
        <dbReference type="ARBA" id="ARBA00023242"/>
    </source>
</evidence>
<dbReference type="GeneID" id="100907672"/>
<dbReference type="InterPro" id="IPR015021">
    <property type="entry name" value="C11orf54_DUF1907"/>
</dbReference>
<dbReference type="SMART" id="SM01168">
    <property type="entry name" value="DUF1907"/>
    <property type="match status" value="1"/>
</dbReference>
<dbReference type="Proteomes" id="UP000694867">
    <property type="component" value="Unplaced"/>
</dbReference>
<keyword evidence="6" id="KW-0539">Nucleus</keyword>
<keyword evidence="5" id="KW-0862">Zinc</keyword>
<dbReference type="GO" id="GO:0016788">
    <property type="term" value="F:hydrolase activity, acting on ester bonds"/>
    <property type="evidence" value="ECO:0007669"/>
    <property type="project" value="TreeGrafter"/>
</dbReference>
<name>A0AAJ6QSW9_9ACAR</name>
<evidence type="ECO:0000313" key="8">
    <source>
        <dbReference type="Proteomes" id="UP000694867"/>
    </source>
</evidence>
<keyword evidence="3" id="KW-0479">Metal-binding</keyword>
<dbReference type="PANTHER" id="PTHR13204:SF1">
    <property type="entry name" value="ESTER HYDROLASE C11ORF54"/>
    <property type="match status" value="1"/>
</dbReference>
<evidence type="ECO:0000313" key="9">
    <source>
        <dbReference type="RefSeq" id="XP_003744783.2"/>
    </source>
</evidence>
<proteinExistence type="predicted"/>
<dbReference type="CDD" id="cd17298">
    <property type="entry name" value="DUF1907"/>
    <property type="match status" value="1"/>
</dbReference>
<evidence type="ECO:0000256" key="5">
    <source>
        <dbReference type="ARBA" id="ARBA00022833"/>
    </source>
</evidence>
<dbReference type="RefSeq" id="XP_003744783.2">
    <property type="nucleotide sequence ID" value="XM_003744735.2"/>
</dbReference>
<evidence type="ECO:0000259" key="7">
    <source>
        <dbReference type="SMART" id="SM01168"/>
    </source>
</evidence>
<evidence type="ECO:0000256" key="4">
    <source>
        <dbReference type="ARBA" id="ARBA00022801"/>
    </source>
</evidence>
<evidence type="ECO:0000256" key="3">
    <source>
        <dbReference type="ARBA" id="ARBA00022723"/>
    </source>
</evidence>
<comment type="subcellular location">
    <subcellularLocation>
        <location evidence="1">Nucleus</location>
    </subcellularLocation>
</comment>
<dbReference type="PANTHER" id="PTHR13204">
    <property type="entry name" value="PTD012 PROTEIN"/>
    <property type="match status" value="1"/>
</dbReference>
<dbReference type="GO" id="GO:0008270">
    <property type="term" value="F:zinc ion binding"/>
    <property type="evidence" value="ECO:0007669"/>
    <property type="project" value="TreeGrafter"/>
</dbReference>
<protein>
    <submittedName>
        <fullName evidence="9">Ester hydrolase C11orf54 homolog</fullName>
    </submittedName>
</protein>
<sequence>MDVKMHSYHVPDLHEVADVLQKGLANDFAEISAAVVSCPDLTKEPFHLAAEGLGGSPRICDVGGVPYLVPLYNPAKKYNFQEIANLAGVPDGFFVGAAAGPFHVVGSNSELMPNIRCGTSRRNETHYAKITESGGHLMEKVPQDSSDFGLMSNLFLSEGQPGSVLHLSLKRRIGKDNLTAAIRKVLLEAFGPEKPVGLGGVFLIKKGKAKLHIMPDFSTVPLKSDDDVDQWLRYFEFPAPLICLSVMSSCDPGWDLRIDHTHCFSTHGVGGHYHYDTTPEEVEYECFFNVAEKLVRIDQPKETHNIGRD</sequence>
<reference evidence="9" key="1">
    <citation type="submission" date="2025-08" db="UniProtKB">
        <authorList>
            <consortium name="RefSeq"/>
        </authorList>
    </citation>
    <scope>IDENTIFICATION</scope>
</reference>
<keyword evidence="4 9" id="KW-0378">Hydrolase</keyword>
<dbReference type="Pfam" id="PF08925">
    <property type="entry name" value="DUF1907"/>
    <property type="match status" value="1"/>
</dbReference>
<dbReference type="AlphaFoldDB" id="A0AAJ6QSW9"/>
<accession>A0AAJ6QSW9</accession>
<organism evidence="8 9">
    <name type="scientific">Galendromus occidentalis</name>
    <name type="common">western predatory mite</name>
    <dbReference type="NCBI Taxonomy" id="34638"/>
    <lineage>
        <taxon>Eukaryota</taxon>
        <taxon>Metazoa</taxon>
        <taxon>Ecdysozoa</taxon>
        <taxon>Arthropoda</taxon>
        <taxon>Chelicerata</taxon>
        <taxon>Arachnida</taxon>
        <taxon>Acari</taxon>
        <taxon>Parasitiformes</taxon>
        <taxon>Mesostigmata</taxon>
        <taxon>Gamasina</taxon>
        <taxon>Phytoseioidea</taxon>
        <taxon>Phytoseiidae</taxon>
        <taxon>Typhlodrominae</taxon>
        <taxon>Galendromus</taxon>
    </lineage>
</organism>
<dbReference type="GO" id="GO:0005634">
    <property type="term" value="C:nucleus"/>
    <property type="evidence" value="ECO:0007669"/>
    <property type="project" value="UniProtKB-SubCell"/>
</dbReference>
<gene>
    <name evidence="9" type="primary">LOC100907672</name>
</gene>
<keyword evidence="8" id="KW-1185">Reference proteome</keyword>
<evidence type="ECO:0000256" key="1">
    <source>
        <dbReference type="ARBA" id="ARBA00004123"/>
    </source>
</evidence>